<dbReference type="Gene3D" id="3.40.50.150">
    <property type="entry name" value="Vaccinia Virus protein VP39"/>
    <property type="match status" value="1"/>
</dbReference>
<protein>
    <recommendedName>
        <fullName evidence="8">Arginine N-methyltransferase 2</fullName>
        <ecNumber evidence="8">2.1.1.-</ecNumber>
    </recommendedName>
</protein>
<dbReference type="Proteomes" id="UP000186594">
    <property type="component" value="Unassembled WGS sequence"/>
</dbReference>
<comment type="subcellular location">
    <subcellularLocation>
        <location evidence="8">Cytoplasm</location>
    </subcellularLocation>
    <subcellularLocation>
        <location evidence="8">Nucleus</location>
    </subcellularLocation>
</comment>
<proteinExistence type="inferred from homology"/>
<evidence type="ECO:0000259" key="9">
    <source>
        <dbReference type="PROSITE" id="PS51559"/>
    </source>
</evidence>
<dbReference type="OrthoDB" id="19014at2759"/>
<keyword evidence="3 8" id="KW-0963">Cytoplasm</keyword>
<dbReference type="SUPFAM" id="SSF48403">
    <property type="entry name" value="Ankyrin repeat"/>
    <property type="match status" value="1"/>
</dbReference>
<name>A0A1U7LQK4_NEOID</name>
<evidence type="ECO:0000256" key="7">
    <source>
        <dbReference type="ARBA" id="ARBA00023242"/>
    </source>
</evidence>
<evidence type="ECO:0000256" key="5">
    <source>
        <dbReference type="ARBA" id="ARBA00022679"/>
    </source>
</evidence>
<evidence type="ECO:0000256" key="2">
    <source>
        <dbReference type="ARBA" id="ARBA00011245"/>
    </source>
</evidence>
<dbReference type="InterPro" id="IPR029063">
    <property type="entry name" value="SAM-dependent_MTases_sf"/>
</dbReference>
<keyword evidence="4 8" id="KW-0489">Methyltransferase</keyword>
<dbReference type="PIRSF" id="PIRSF038148">
    <property type="entry name" value="Arginine_N-mtfrase-2"/>
    <property type="match status" value="1"/>
</dbReference>
<organism evidence="10 11">
    <name type="scientific">Neolecta irregularis (strain DAH-3)</name>
    <dbReference type="NCBI Taxonomy" id="1198029"/>
    <lineage>
        <taxon>Eukaryota</taxon>
        <taxon>Fungi</taxon>
        <taxon>Dikarya</taxon>
        <taxon>Ascomycota</taxon>
        <taxon>Taphrinomycotina</taxon>
        <taxon>Neolectales</taxon>
        <taxon>Neolectaceae</taxon>
        <taxon>Neolecta</taxon>
    </lineage>
</organism>
<keyword evidence="11" id="KW-1185">Reference proteome</keyword>
<dbReference type="GO" id="GO:0005737">
    <property type="term" value="C:cytoplasm"/>
    <property type="evidence" value="ECO:0007669"/>
    <property type="project" value="UniProtKB-SubCell"/>
</dbReference>
<sequence length="361" mass="41280">MTIEEMHLEDWALPPEQIALNNLLLDAALNLESLEFKRLIKVEKADIWYQDPTTGKGPLHLAVEGSSTGENGVEKGKQLAEWILMNGGIWNALDRNSETPACLARRLGCMEIYEVMISAGVRTEMLLNLLGRKETEDKDAKNNSKYLSSELKFTKSVNGSETLLDSENSEVMMSWETEIMRQTAEVLLPRKGLSVLNIGFGLGIVDGFFQEKKPRKHVIVEAHPDVLHEMRSRGWYEKEGVQIIEGRWQDFCEDLPVEAFDAVYYDCFAESYADLRLFFDSAVGLLDQNGIFSFFHGLGADFQTFYDVYTRLAELDLSCEFGFEVEYKDIPVDFSEEERKGVQRKYFKVDVYKLPICKLKQ</sequence>
<dbReference type="AlphaFoldDB" id="A0A1U7LQK4"/>
<comment type="caution">
    <text evidence="10">The sequence shown here is derived from an EMBL/GenBank/DDBJ whole genome shotgun (WGS) entry which is preliminary data.</text>
</comment>
<dbReference type="STRING" id="1198029.A0A1U7LQK4"/>
<dbReference type="InterPro" id="IPR051038">
    <property type="entry name" value="RMT2/GAMT_Mtase"/>
</dbReference>
<feature type="domain" description="RMT2" evidence="9">
    <location>
        <begin position="139"/>
        <end position="361"/>
    </location>
</feature>
<dbReference type="PANTHER" id="PTHR32379">
    <property type="entry name" value="GUANIDINOACETATE N-METHYLTRANSFERASE"/>
    <property type="match status" value="1"/>
</dbReference>
<comment type="function">
    <text evidence="1 8">S-adenosyl-L-methionine-dependent protein-arginine N-methyltransferase that methylates the delta-nitrogen atom of arginine residues to form N5-methylarginine (type IV) in target proteins. Monomethylates ribosomal protein L12.</text>
</comment>
<evidence type="ECO:0000256" key="6">
    <source>
        <dbReference type="ARBA" id="ARBA00022691"/>
    </source>
</evidence>
<dbReference type="GO" id="GO:0005634">
    <property type="term" value="C:nucleus"/>
    <property type="evidence" value="ECO:0007669"/>
    <property type="project" value="UniProtKB-SubCell"/>
</dbReference>
<dbReference type="SUPFAM" id="SSF53335">
    <property type="entry name" value="S-adenosyl-L-methionine-dependent methyltransferases"/>
    <property type="match status" value="1"/>
</dbReference>
<comment type="subunit">
    <text evidence="2 8">Monomer.</text>
</comment>
<dbReference type="PANTHER" id="PTHR32379:SF1">
    <property type="entry name" value="GUANIDINOACETATE N-METHYLTRANSFERASE"/>
    <property type="match status" value="1"/>
</dbReference>
<gene>
    <name evidence="10" type="ORF">NEOLI_002910</name>
</gene>
<evidence type="ECO:0000256" key="3">
    <source>
        <dbReference type="ARBA" id="ARBA00022490"/>
    </source>
</evidence>
<dbReference type="GO" id="GO:0032259">
    <property type="term" value="P:methylation"/>
    <property type="evidence" value="ECO:0007669"/>
    <property type="project" value="UniProtKB-KW"/>
</dbReference>
<dbReference type="OMA" id="YWVVDNY"/>
<dbReference type="PROSITE" id="PS51559">
    <property type="entry name" value="SAM_RMT2"/>
    <property type="match status" value="1"/>
</dbReference>
<evidence type="ECO:0000256" key="8">
    <source>
        <dbReference type="PIRNR" id="PIRNR038148"/>
    </source>
</evidence>
<reference evidence="10 11" key="1">
    <citation type="submission" date="2016-04" db="EMBL/GenBank/DDBJ databases">
        <title>Evolutionary innovation and constraint leading to complex multicellularity in the Ascomycota.</title>
        <authorList>
            <person name="Cisse O."/>
            <person name="Nguyen A."/>
            <person name="Hewitt D.A."/>
            <person name="Jedd G."/>
            <person name="Stajich J.E."/>
        </authorList>
    </citation>
    <scope>NUCLEOTIDE SEQUENCE [LARGE SCALE GENOMIC DNA]</scope>
    <source>
        <strain evidence="10 11">DAH-3</strain>
    </source>
</reference>
<comment type="similarity">
    <text evidence="8">Belongs to the class I-like SAM-binding methyltransferase superfamily. RMT2 methyltransferase family.</text>
</comment>
<keyword evidence="7 8" id="KW-0539">Nucleus</keyword>
<evidence type="ECO:0000313" key="11">
    <source>
        <dbReference type="Proteomes" id="UP000186594"/>
    </source>
</evidence>
<dbReference type="InterPro" id="IPR017408">
    <property type="entry name" value="Arginine_N-MeTrfase_2"/>
</dbReference>
<dbReference type="Gene3D" id="1.25.40.20">
    <property type="entry name" value="Ankyrin repeat-containing domain"/>
    <property type="match status" value="1"/>
</dbReference>
<keyword evidence="5 8" id="KW-0808">Transferase</keyword>
<evidence type="ECO:0000256" key="4">
    <source>
        <dbReference type="ARBA" id="ARBA00022603"/>
    </source>
</evidence>
<evidence type="ECO:0000256" key="1">
    <source>
        <dbReference type="ARBA" id="ARBA00002207"/>
    </source>
</evidence>
<evidence type="ECO:0000313" key="10">
    <source>
        <dbReference type="EMBL" id="OLL24863.1"/>
    </source>
</evidence>
<dbReference type="EC" id="2.1.1.-" evidence="8"/>
<accession>A0A1U7LQK4</accession>
<dbReference type="GO" id="GO:0019702">
    <property type="term" value="F:protein arginine N5-methyltransferase activity"/>
    <property type="evidence" value="ECO:0007669"/>
    <property type="project" value="EnsemblFungi"/>
</dbReference>
<dbReference type="EMBL" id="LXFE01000593">
    <property type="protein sequence ID" value="OLL24863.1"/>
    <property type="molecule type" value="Genomic_DNA"/>
</dbReference>
<dbReference type="InterPro" id="IPR026480">
    <property type="entry name" value="RMT2_dom"/>
</dbReference>
<keyword evidence="6" id="KW-0949">S-adenosyl-L-methionine</keyword>
<dbReference type="InterPro" id="IPR036770">
    <property type="entry name" value="Ankyrin_rpt-contain_sf"/>
</dbReference>